<dbReference type="SUPFAM" id="SSF52091">
    <property type="entry name" value="SpoIIaa-like"/>
    <property type="match status" value="1"/>
</dbReference>
<dbReference type="RefSeq" id="WP_260991483.1">
    <property type="nucleotide sequence ID" value="NZ_JAODWD010000001.1"/>
</dbReference>
<evidence type="ECO:0000259" key="1">
    <source>
        <dbReference type="PROSITE" id="PS50801"/>
    </source>
</evidence>
<keyword evidence="2" id="KW-0067">ATP-binding</keyword>
<dbReference type="InterPro" id="IPR050267">
    <property type="entry name" value="Anti-sigma-factor_SerPK"/>
</dbReference>
<proteinExistence type="predicted"/>
<dbReference type="Proteomes" id="UP001206639">
    <property type="component" value="Unassembled WGS sequence"/>
</dbReference>
<gene>
    <name evidence="2" type="ORF">N4S67_03250</name>
</gene>
<feature type="domain" description="STAS" evidence="1">
    <location>
        <begin position="8"/>
        <end position="118"/>
    </location>
</feature>
<dbReference type="InterPro" id="IPR002645">
    <property type="entry name" value="STAS_dom"/>
</dbReference>
<dbReference type="Gene3D" id="3.30.750.24">
    <property type="entry name" value="STAS domain"/>
    <property type="match status" value="1"/>
</dbReference>
<comment type="caution">
    <text evidence="2">The sequence shown here is derived from an EMBL/GenBank/DDBJ whole genome shotgun (WGS) entry which is preliminary data.</text>
</comment>
<sequence>MADRVSELSITTDANSSVTVLKADGVLDSTTYRRLRDTIISAALKEPAAVVVDVTDLDVPARSAWTVFTSAHWRVRVWPRTPLALVCTRAAGRDVVRRHGVTRYVPVHATLDQAVQAAEHGAPQFAQRAGGHLRADNSSVWRARRMVAGWLDMWSLPDLVPATKVVATVLVENVLHHTGSAPSLRLETDGETVTVAVEDESPKLAELIERPSGGQGPSGLSIVAALSRAWGNATTGPGKTVWAVIGAESRM</sequence>
<evidence type="ECO:0000313" key="2">
    <source>
        <dbReference type="EMBL" id="MCT7657434.1"/>
    </source>
</evidence>
<dbReference type="PANTHER" id="PTHR35526">
    <property type="entry name" value="ANTI-SIGMA-F FACTOR RSBW-RELATED"/>
    <property type="match status" value="1"/>
</dbReference>
<dbReference type="InterPro" id="IPR036513">
    <property type="entry name" value="STAS_dom_sf"/>
</dbReference>
<dbReference type="GO" id="GO:0005524">
    <property type="term" value="F:ATP binding"/>
    <property type="evidence" value="ECO:0007669"/>
    <property type="project" value="UniProtKB-KW"/>
</dbReference>
<dbReference type="PROSITE" id="PS50801">
    <property type="entry name" value="STAS"/>
    <property type="match status" value="1"/>
</dbReference>
<name>A0ABT2M5A2_9MYCO</name>
<organism evidence="2 3">
    <name type="scientific">Mycobacterium deserti</name>
    <dbReference type="NCBI Taxonomy" id="2978347"/>
    <lineage>
        <taxon>Bacteria</taxon>
        <taxon>Bacillati</taxon>
        <taxon>Actinomycetota</taxon>
        <taxon>Actinomycetes</taxon>
        <taxon>Mycobacteriales</taxon>
        <taxon>Mycobacteriaceae</taxon>
        <taxon>Mycobacterium</taxon>
    </lineage>
</organism>
<dbReference type="InterPro" id="IPR036890">
    <property type="entry name" value="HATPase_C_sf"/>
</dbReference>
<dbReference type="Pfam" id="PF01740">
    <property type="entry name" value="STAS"/>
    <property type="match status" value="1"/>
</dbReference>
<keyword evidence="3" id="KW-1185">Reference proteome</keyword>
<dbReference type="CDD" id="cd16936">
    <property type="entry name" value="HATPase_RsbW-like"/>
    <property type="match status" value="1"/>
</dbReference>
<dbReference type="PANTHER" id="PTHR35526:SF3">
    <property type="entry name" value="ANTI-SIGMA-F FACTOR RSBW"/>
    <property type="match status" value="1"/>
</dbReference>
<dbReference type="EMBL" id="JAODWD010000001">
    <property type="protein sequence ID" value="MCT7657434.1"/>
    <property type="molecule type" value="Genomic_DNA"/>
</dbReference>
<evidence type="ECO:0000313" key="3">
    <source>
        <dbReference type="Proteomes" id="UP001206639"/>
    </source>
</evidence>
<protein>
    <submittedName>
        <fullName evidence="2">ATP-binding protein</fullName>
    </submittedName>
</protein>
<reference evidence="3" key="1">
    <citation type="submission" date="2023-07" db="EMBL/GenBank/DDBJ databases">
        <authorList>
            <person name="Deng Y."/>
            <person name="Zhang Y.-Q."/>
        </authorList>
    </citation>
    <scope>NUCLEOTIDE SEQUENCE [LARGE SCALE GENOMIC DNA]</scope>
    <source>
        <strain evidence="3">CPCC 205710</strain>
    </source>
</reference>
<dbReference type="Gene3D" id="3.30.565.10">
    <property type="entry name" value="Histidine kinase-like ATPase, C-terminal domain"/>
    <property type="match status" value="1"/>
</dbReference>
<accession>A0ABT2M5A2</accession>
<keyword evidence="2" id="KW-0547">Nucleotide-binding</keyword>